<dbReference type="Gene3D" id="3.40.50.2300">
    <property type="match status" value="1"/>
</dbReference>
<evidence type="ECO:0000259" key="5">
    <source>
        <dbReference type="PROSITE" id="PS50110"/>
    </source>
</evidence>
<evidence type="ECO:0000256" key="1">
    <source>
        <dbReference type="ARBA" id="ARBA00022553"/>
    </source>
</evidence>
<comment type="caution">
    <text evidence="6">The sequence shown here is derived from an EMBL/GenBank/DDBJ whole genome shotgun (WGS) entry which is preliminary data.</text>
</comment>
<keyword evidence="7" id="KW-1185">Reference proteome</keyword>
<dbReference type="PROSITE" id="PS50110">
    <property type="entry name" value="RESPONSE_REGULATORY"/>
    <property type="match status" value="1"/>
</dbReference>
<evidence type="ECO:0000256" key="4">
    <source>
        <dbReference type="SAM" id="MobiDB-lite"/>
    </source>
</evidence>
<sequence>MANHGNRSRVPSTQQVGKSARKRKALRTLGPALVVEDDGLVAMDIAEALQEAGAEPVVICASVAEAMVQLEIAVPSLLVLDVHLADRDDGWALAELAIQLGESPPLIVFTTATPSSIPASAADLGHVLAKPFQTEALIALIEKERPAGLFGRIRHALSGQ</sequence>
<reference evidence="6 7" key="1">
    <citation type="submission" date="2020-11" db="EMBL/GenBank/DDBJ databases">
        <title>The genome sequence of Novosphingobium sp. 1Y9A.</title>
        <authorList>
            <person name="Liu Y."/>
        </authorList>
    </citation>
    <scope>NUCLEOTIDE SEQUENCE [LARGE SCALE GENOMIC DNA]</scope>
    <source>
        <strain evidence="6 7">1Y9A</strain>
    </source>
</reference>
<evidence type="ECO:0000313" key="7">
    <source>
        <dbReference type="Proteomes" id="UP000600799"/>
    </source>
</evidence>
<dbReference type="PANTHER" id="PTHR44591:SF14">
    <property type="entry name" value="PROTEIN PILG"/>
    <property type="match status" value="1"/>
</dbReference>
<evidence type="ECO:0000313" key="6">
    <source>
        <dbReference type="EMBL" id="MBF9151630.1"/>
    </source>
</evidence>
<feature type="region of interest" description="Disordered" evidence="4">
    <location>
        <begin position="1"/>
        <end position="24"/>
    </location>
</feature>
<organism evidence="6 7">
    <name type="scientific">Novosphingobium jiangmenense</name>
    <dbReference type="NCBI Taxonomy" id="2791981"/>
    <lineage>
        <taxon>Bacteria</taxon>
        <taxon>Pseudomonadati</taxon>
        <taxon>Pseudomonadota</taxon>
        <taxon>Alphaproteobacteria</taxon>
        <taxon>Sphingomonadales</taxon>
        <taxon>Sphingomonadaceae</taxon>
        <taxon>Novosphingobium</taxon>
    </lineage>
</organism>
<gene>
    <name evidence="6" type="ORF">I2488_11505</name>
</gene>
<feature type="modified residue" description="4-aspartylphosphate" evidence="3">
    <location>
        <position position="81"/>
    </location>
</feature>
<name>A0ABS0HH91_9SPHN</name>
<dbReference type="PANTHER" id="PTHR44591">
    <property type="entry name" value="STRESS RESPONSE REGULATOR PROTEIN 1"/>
    <property type="match status" value="1"/>
</dbReference>
<proteinExistence type="predicted"/>
<dbReference type="EMBL" id="JADQDC010000007">
    <property type="protein sequence ID" value="MBF9151630.1"/>
    <property type="molecule type" value="Genomic_DNA"/>
</dbReference>
<dbReference type="InterPro" id="IPR050595">
    <property type="entry name" value="Bact_response_regulator"/>
</dbReference>
<dbReference type="SMART" id="SM00448">
    <property type="entry name" value="REC"/>
    <property type="match status" value="1"/>
</dbReference>
<dbReference type="InterPro" id="IPR011006">
    <property type="entry name" value="CheY-like_superfamily"/>
</dbReference>
<dbReference type="Pfam" id="PF00072">
    <property type="entry name" value="Response_reg"/>
    <property type="match status" value="1"/>
</dbReference>
<protein>
    <submittedName>
        <fullName evidence="6">Response regulator</fullName>
    </submittedName>
</protein>
<feature type="domain" description="Response regulatory" evidence="5">
    <location>
        <begin position="31"/>
        <end position="145"/>
    </location>
</feature>
<dbReference type="SUPFAM" id="SSF52172">
    <property type="entry name" value="CheY-like"/>
    <property type="match status" value="1"/>
</dbReference>
<keyword evidence="2" id="KW-0902">Two-component regulatory system</keyword>
<dbReference type="Proteomes" id="UP000600799">
    <property type="component" value="Unassembled WGS sequence"/>
</dbReference>
<keyword evidence="1 3" id="KW-0597">Phosphoprotein</keyword>
<accession>A0ABS0HH91</accession>
<dbReference type="InterPro" id="IPR001789">
    <property type="entry name" value="Sig_transdc_resp-reg_receiver"/>
</dbReference>
<evidence type="ECO:0000256" key="3">
    <source>
        <dbReference type="PROSITE-ProRule" id="PRU00169"/>
    </source>
</evidence>
<evidence type="ECO:0000256" key="2">
    <source>
        <dbReference type="ARBA" id="ARBA00023012"/>
    </source>
</evidence>